<dbReference type="GO" id="GO:0046872">
    <property type="term" value="F:metal ion binding"/>
    <property type="evidence" value="ECO:0007669"/>
    <property type="project" value="UniProtKB-KW"/>
</dbReference>
<sequence length="263" mass="27610">LGLPGQPAAAEENMVARDIELAALTGGRLHLAHISTAGSVELVRRAKKSGKVGITAEVTPHHLFLTEEWALGTIEEGAGELTAPVKYAPLTRSAYDTRAKVNPPLRTEDDTEALIAGLRDGTIDAVATDHAPHTSTDKACTMQEAAFGISGLETAFGLLNGLVDRDDIDLPTVIERLTAGPARILGEAYQSSLGTLKPGAFGDITVLDPDAEWEVDSSTFASKGRNTPVDGITLKGQVVKTIVGGRLVHDLQVMAEKGSSDAK</sequence>
<evidence type="ECO:0000259" key="4">
    <source>
        <dbReference type="Pfam" id="PF01979"/>
    </source>
</evidence>
<evidence type="ECO:0000256" key="2">
    <source>
        <dbReference type="ARBA" id="ARBA00022723"/>
    </source>
</evidence>
<evidence type="ECO:0000256" key="3">
    <source>
        <dbReference type="ARBA" id="ARBA00022801"/>
    </source>
</evidence>
<dbReference type="GO" id="GO:0005737">
    <property type="term" value="C:cytoplasm"/>
    <property type="evidence" value="ECO:0007669"/>
    <property type="project" value="TreeGrafter"/>
</dbReference>
<name>A0A382F083_9ZZZZ</name>
<dbReference type="SUPFAM" id="SSF51556">
    <property type="entry name" value="Metallo-dependent hydrolases"/>
    <property type="match status" value="1"/>
</dbReference>
<keyword evidence="2" id="KW-0479">Metal-binding</keyword>
<keyword evidence="3" id="KW-0378">Hydrolase</keyword>
<dbReference type="InterPro" id="IPR006680">
    <property type="entry name" value="Amidohydro-rel"/>
</dbReference>
<dbReference type="EMBL" id="UINC01047301">
    <property type="protein sequence ID" value="SVB56408.1"/>
    <property type="molecule type" value="Genomic_DNA"/>
</dbReference>
<evidence type="ECO:0000313" key="5">
    <source>
        <dbReference type="EMBL" id="SVB56408.1"/>
    </source>
</evidence>
<proteinExistence type="predicted"/>
<organism evidence="5">
    <name type="scientific">marine metagenome</name>
    <dbReference type="NCBI Taxonomy" id="408172"/>
    <lineage>
        <taxon>unclassified sequences</taxon>
        <taxon>metagenomes</taxon>
        <taxon>ecological metagenomes</taxon>
    </lineage>
</organism>
<dbReference type="PANTHER" id="PTHR43668:SF2">
    <property type="entry name" value="ALLANTOINASE"/>
    <property type="match status" value="1"/>
</dbReference>
<dbReference type="Pfam" id="PF01979">
    <property type="entry name" value="Amidohydro_1"/>
    <property type="match status" value="1"/>
</dbReference>
<dbReference type="Gene3D" id="3.20.20.140">
    <property type="entry name" value="Metal-dependent hydrolases"/>
    <property type="match status" value="1"/>
</dbReference>
<feature type="non-terminal residue" evidence="5">
    <location>
        <position position="1"/>
    </location>
</feature>
<comment type="cofactor">
    <cofactor evidence="1">
        <name>Zn(2+)</name>
        <dbReference type="ChEBI" id="CHEBI:29105"/>
    </cofactor>
</comment>
<dbReference type="InterPro" id="IPR032466">
    <property type="entry name" value="Metal_Hydrolase"/>
</dbReference>
<dbReference type="AlphaFoldDB" id="A0A382F083"/>
<evidence type="ECO:0000256" key="1">
    <source>
        <dbReference type="ARBA" id="ARBA00001947"/>
    </source>
</evidence>
<dbReference type="InterPro" id="IPR011059">
    <property type="entry name" value="Metal-dep_hydrolase_composite"/>
</dbReference>
<dbReference type="PANTHER" id="PTHR43668">
    <property type="entry name" value="ALLANTOINASE"/>
    <property type="match status" value="1"/>
</dbReference>
<dbReference type="PROSITE" id="PS00483">
    <property type="entry name" value="DIHYDROOROTASE_2"/>
    <property type="match status" value="1"/>
</dbReference>
<dbReference type="InterPro" id="IPR050138">
    <property type="entry name" value="DHOase/Allantoinase_Hydrolase"/>
</dbReference>
<feature type="domain" description="Amidohydrolase-related" evidence="4">
    <location>
        <begin position="105"/>
        <end position="248"/>
    </location>
</feature>
<protein>
    <recommendedName>
        <fullName evidence="4">Amidohydrolase-related domain-containing protein</fullName>
    </recommendedName>
</protein>
<dbReference type="InterPro" id="IPR002195">
    <property type="entry name" value="Dihydroorotase_CS"/>
</dbReference>
<accession>A0A382F083</accession>
<gene>
    <name evidence="5" type="ORF">METZ01_LOCUS209262</name>
</gene>
<reference evidence="5" key="1">
    <citation type="submission" date="2018-05" db="EMBL/GenBank/DDBJ databases">
        <authorList>
            <person name="Lanie J.A."/>
            <person name="Ng W.-L."/>
            <person name="Kazmierczak K.M."/>
            <person name="Andrzejewski T.M."/>
            <person name="Davidsen T.M."/>
            <person name="Wayne K.J."/>
            <person name="Tettelin H."/>
            <person name="Glass J.I."/>
            <person name="Rusch D."/>
            <person name="Podicherti R."/>
            <person name="Tsui H.-C.T."/>
            <person name="Winkler M.E."/>
        </authorList>
    </citation>
    <scope>NUCLEOTIDE SEQUENCE</scope>
</reference>
<dbReference type="GO" id="GO:0004038">
    <property type="term" value="F:allantoinase activity"/>
    <property type="evidence" value="ECO:0007669"/>
    <property type="project" value="TreeGrafter"/>
</dbReference>
<dbReference type="SUPFAM" id="SSF51338">
    <property type="entry name" value="Composite domain of metallo-dependent hydrolases"/>
    <property type="match status" value="1"/>
</dbReference>
<dbReference type="GO" id="GO:0006145">
    <property type="term" value="P:purine nucleobase catabolic process"/>
    <property type="evidence" value="ECO:0007669"/>
    <property type="project" value="TreeGrafter"/>
</dbReference>